<dbReference type="KEGG" id="dbr:Deba_1631"/>
<feature type="domain" description="Rubrerythrin rubredoxin-like" evidence="1">
    <location>
        <begin position="9"/>
        <end position="35"/>
    </location>
</feature>
<gene>
    <name evidence="2" type="ordered locus">Deba_1631</name>
</gene>
<dbReference type="STRING" id="644282.Deba_1631"/>
<evidence type="ECO:0000313" key="3">
    <source>
        <dbReference type="Proteomes" id="UP000009047"/>
    </source>
</evidence>
<name>E1QHF6_DESB2</name>
<dbReference type="InterPro" id="IPR048574">
    <property type="entry name" value="RUBY_RBDX"/>
</dbReference>
<reference evidence="2 3" key="1">
    <citation type="journal article" date="2010" name="Stand. Genomic Sci.">
        <title>Complete genome sequence of Desulfarculus baarsii type strain (2st14).</title>
        <authorList>
            <person name="Sun H."/>
            <person name="Spring S."/>
            <person name="Lapidus A."/>
            <person name="Davenport K."/>
            <person name="Del Rio T.G."/>
            <person name="Tice H."/>
            <person name="Nolan M."/>
            <person name="Copeland A."/>
            <person name="Cheng J.F."/>
            <person name="Lucas S."/>
            <person name="Tapia R."/>
            <person name="Goodwin L."/>
            <person name="Pitluck S."/>
            <person name="Ivanova N."/>
            <person name="Pagani I."/>
            <person name="Mavromatis K."/>
            <person name="Ovchinnikova G."/>
            <person name="Pati A."/>
            <person name="Chen A."/>
            <person name="Palaniappan K."/>
            <person name="Hauser L."/>
            <person name="Chang Y.J."/>
            <person name="Jeffries C.D."/>
            <person name="Detter J.C."/>
            <person name="Han C."/>
            <person name="Rohde M."/>
            <person name="Brambilla E."/>
            <person name="Goker M."/>
            <person name="Woyke T."/>
            <person name="Bristow J."/>
            <person name="Eisen J.A."/>
            <person name="Markowitz V."/>
            <person name="Hugenholtz P."/>
            <person name="Kyrpides N.C."/>
            <person name="Klenk H.P."/>
            <person name="Land M."/>
        </authorList>
    </citation>
    <scope>NUCLEOTIDE SEQUENCE [LARGE SCALE GENOMIC DNA]</scope>
    <source>
        <strain evidence="3">ATCC 33931 / DSM 2075 / LMG 7858 / VKM B-1802 / 2st14</strain>
    </source>
</reference>
<dbReference type="Pfam" id="PF21349">
    <property type="entry name" value="RUBY_RBDX"/>
    <property type="match status" value="1"/>
</dbReference>
<dbReference type="HOGENOM" id="CLU_202417_0_0_7"/>
<organism evidence="2 3">
    <name type="scientific">Desulfarculus baarsii (strain ATCC 33931 / DSM 2075 / LMG 7858 / VKM B-1802 / 2st14)</name>
    <dbReference type="NCBI Taxonomy" id="644282"/>
    <lineage>
        <taxon>Bacteria</taxon>
        <taxon>Pseudomonadati</taxon>
        <taxon>Thermodesulfobacteriota</taxon>
        <taxon>Desulfarculia</taxon>
        <taxon>Desulfarculales</taxon>
        <taxon>Desulfarculaceae</taxon>
        <taxon>Desulfarculus</taxon>
    </lineage>
</organism>
<sequence>MSQPMKMSWKCTNCGYTMEIQRPPEKCPSCKQKCEFIDVTCYTPDCFGVGKDDRLR</sequence>
<dbReference type="RefSeq" id="WP_013258452.1">
    <property type="nucleotide sequence ID" value="NC_014365.1"/>
</dbReference>
<evidence type="ECO:0000313" key="2">
    <source>
        <dbReference type="EMBL" id="ADK84999.1"/>
    </source>
</evidence>
<dbReference type="Gene3D" id="2.20.28.10">
    <property type="match status" value="1"/>
</dbReference>
<dbReference type="AlphaFoldDB" id="E1QHF6"/>
<accession>E1QHF6</accession>
<protein>
    <recommendedName>
        <fullName evidence="1">Rubrerythrin rubredoxin-like domain-containing protein</fullName>
    </recommendedName>
</protein>
<dbReference type="SUPFAM" id="SSF57802">
    <property type="entry name" value="Rubredoxin-like"/>
    <property type="match status" value="1"/>
</dbReference>
<dbReference type="EMBL" id="CP002085">
    <property type="protein sequence ID" value="ADK84999.1"/>
    <property type="molecule type" value="Genomic_DNA"/>
</dbReference>
<dbReference type="Proteomes" id="UP000009047">
    <property type="component" value="Chromosome"/>
</dbReference>
<proteinExistence type="predicted"/>
<evidence type="ECO:0000259" key="1">
    <source>
        <dbReference type="Pfam" id="PF21349"/>
    </source>
</evidence>
<dbReference type="eggNOG" id="COG1592">
    <property type="taxonomic scope" value="Bacteria"/>
</dbReference>
<keyword evidence="3" id="KW-1185">Reference proteome</keyword>